<dbReference type="Gene3D" id="3.30.70.2190">
    <property type="match status" value="1"/>
</dbReference>
<accession>A0ABT7ST81</accession>
<keyword evidence="5" id="KW-0560">Oxidoreductase</keyword>
<comment type="caution">
    <text evidence="7">The sequence shown here is derived from an EMBL/GenBank/DDBJ whole genome shotgun (WGS) entry which is preliminary data.</text>
</comment>
<dbReference type="PROSITE" id="PS51387">
    <property type="entry name" value="FAD_PCMH"/>
    <property type="match status" value="1"/>
</dbReference>
<dbReference type="PANTHER" id="PTHR43716:SF1">
    <property type="entry name" value="D-2-HYDROXYGLUTARATE DEHYDROGENASE, MITOCHONDRIAL"/>
    <property type="match status" value="1"/>
</dbReference>
<comment type="cofactor">
    <cofactor evidence="1">
        <name>FAD</name>
        <dbReference type="ChEBI" id="CHEBI:57692"/>
    </cofactor>
</comment>
<dbReference type="InterPro" id="IPR006094">
    <property type="entry name" value="Oxid_FAD_bind_N"/>
</dbReference>
<dbReference type="InterPro" id="IPR016166">
    <property type="entry name" value="FAD-bd_PCMH"/>
</dbReference>
<dbReference type="InterPro" id="IPR016169">
    <property type="entry name" value="FAD-bd_PCMH_sub2"/>
</dbReference>
<dbReference type="PANTHER" id="PTHR43716">
    <property type="entry name" value="D-2-HYDROXYGLUTARATE DEHYDROGENASE, MITOCHONDRIAL"/>
    <property type="match status" value="1"/>
</dbReference>
<comment type="similarity">
    <text evidence="2">Belongs to the FAD-binding oxidoreductase/transferase type 4 family.</text>
</comment>
<keyword evidence="3" id="KW-0285">Flavoprotein</keyword>
<reference evidence="7 8" key="1">
    <citation type="submission" date="2023-06" db="EMBL/GenBank/DDBJ databases">
        <title>Alteromonas sp. ASW11-36 isolated from intertidal sand.</title>
        <authorList>
            <person name="Li Y."/>
        </authorList>
    </citation>
    <scope>NUCLEOTIDE SEQUENCE [LARGE SCALE GENOMIC DNA]</scope>
    <source>
        <strain evidence="7 8">ASW11-36</strain>
    </source>
</reference>
<dbReference type="InterPro" id="IPR036318">
    <property type="entry name" value="FAD-bd_PCMH-like_sf"/>
</dbReference>
<dbReference type="SUPFAM" id="SSF56176">
    <property type="entry name" value="FAD-binding/transporter-associated domain-like"/>
    <property type="match status" value="1"/>
</dbReference>
<dbReference type="RefSeq" id="WP_289363419.1">
    <property type="nucleotide sequence ID" value="NZ_JAUCBP010000002.1"/>
</dbReference>
<dbReference type="EMBL" id="JAUCBP010000002">
    <property type="protein sequence ID" value="MDM7859402.1"/>
    <property type="molecule type" value="Genomic_DNA"/>
</dbReference>
<dbReference type="InterPro" id="IPR004113">
    <property type="entry name" value="FAD-bd_oxidored_4_C"/>
</dbReference>
<feature type="domain" description="FAD-binding PCMH-type" evidence="6">
    <location>
        <begin position="31"/>
        <end position="213"/>
    </location>
</feature>
<proteinExistence type="inferred from homology"/>
<dbReference type="Gene3D" id="3.30.70.2740">
    <property type="match status" value="1"/>
</dbReference>
<dbReference type="Gene3D" id="1.10.45.10">
    <property type="entry name" value="Vanillyl-alcohol Oxidase, Chain A, domain 4"/>
    <property type="match status" value="1"/>
</dbReference>
<evidence type="ECO:0000259" key="6">
    <source>
        <dbReference type="PROSITE" id="PS51387"/>
    </source>
</evidence>
<name>A0ABT7ST81_9ALTE</name>
<dbReference type="Pfam" id="PF01565">
    <property type="entry name" value="FAD_binding_4"/>
    <property type="match status" value="1"/>
</dbReference>
<evidence type="ECO:0000256" key="4">
    <source>
        <dbReference type="ARBA" id="ARBA00022827"/>
    </source>
</evidence>
<evidence type="ECO:0000313" key="8">
    <source>
        <dbReference type="Proteomes" id="UP001234343"/>
    </source>
</evidence>
<evidence type="ECO:0000256" key="3">
    <source>
        <dbReference type="ARBA" id="ARBA00022630"/>
    </source>
</evidence>
<dbReference type="InterPro" id="IPR051264">
    <property type="entry name" value="FAD-oxidored/transferase_4"/>
</dbReference>
<evidence type="ECO:0000256" key="2">
    <source>
        <dbReference type="ARBA" id="ARBA00008000"/>
    </source>
</evidence>
<protein>
    <submittedName>
        <fullName evidence="7">FAD-binding oxidoreductase</fullName>
    </submittedName>
</protein>
<dbReference type="InterPro" id="IPR016164">
    <property type="entry name" value="FAD-linked_Oxase-like_C"/>
</dbReference>
<dbReference type="InterPro" id="IPR016167">
    <property type="entry name" value="FAD-bd_PCMH_sub1"/>
</dbReference>
<dbReference type="InterPro" id="IPR016171">
    <property type="entry name" value="Vanillyl_alc_oxidase_C-sub2"/>
</dbReference>
<evidence type="ECO:0000313" key="7">
    <source>
        <dbReference type="EMBL" id="MDM7859402.1"/>
    </source>
</evidence>
<evidence type="ECO:0000256" key="1">
    <source>
        <dbReference type="ARBA" id="ARBA00001974"/>
    </source>
</evidence>
<dbReference type="Pfam" id="PF02913">
    <property type="entry name" value="FAD-oxidase_C"/>
    <property type="match status" value="1"/>
</dbReference>
<organism evidence="7 8">
    <name type="scientific">Alteromonas arenosi</name>
    <dbReference type="NCBI Taxonomy" id="3055817"/>
    <lineage>
        <taxon>Bacteria</taxon>
        <taxon>Pseudomonadati</taxon>
        <taxon>Pseudomonadota</taxon>
        <taxon>Gammaproteobacteria</taxon>
        <taxon>Alteromonadales</taxon>
        <taxon>Alteromonadaceae</taxon>
        <taxon>Alteromonas/Salinimonas group</taxon>
        <taxon>Alteromonas</taxon>
    </lineage>
</organism>
<gene>
    <name evidence="7" type="ORF">QTP81_02130</name>
</gene>
<dbReference type="SUPFAM" id="SSF55103">
    <property type="entry name" value="FAD-linked oxidases, C-terminal domain"/>
    <property type="match status" value="1"/>
</dbReference>
<sequence length="459" mass="49496">MQTFLNQLERVLGGSGLLTGEQVRGRASSWLDSSPNQALAIMRPESTEELSAALKVCNQHKVSVVAMGGLTGLVNGAIASTSEVGLSLERMNKIVELDPIQKTAVVEAGVALQVLHEAASVHDCHFAVDLGARGSATIGGMISTNAGGTEVLRFGMMREQVLGLEVVLADGRVMSSMRPLLKNNTGYDLKQLFIGAEGTLGIVTKAMVRLRPRPLTHCCALLAVESFEEVLQLLAFLQQRAGLSLGTFEVMWQSFYDHVLANNKAHKAPFAQSPAFTVIVECTGTNIEADQDSFEAMLGEAFEQGLCIDAVLASTLDQQGAIWAIRDDIETLMSALPNGIMFDVSLPIKHIDSYVEQLKQTLVGRWDEAQVITFGHVGDGNIHLAIALGKHLPAARDALEQYVYTPLEGLSGSISAEHGIGLDKKRYLPLNRSSEEIALMKQIKAVLDPNNILNPGKIF</sequence>
<dbReference type="Gene3D" id="3.30.465.10">
    <property type="match status" value="1"/>
</dbReference>
<dbReference type="Proteomes" id="UP001234343">
    <property type="component" value="Unassembled WGS sequence"/>
</dbReference>
<keyword evidence="8" id="KW-1185">Reference proteome</keyword>
<dbReference type="Gene3D" id="3.30.43.10">
    <property type="entry name" value="Uridine Diphospho-n-acetylenolpyruvylglucosamine Reductase, domain 2"/>
    <property type="match status" value="1"/>
</dbReference>
<keyword evidence="4" id="KW-0274">FAD</keyword>
<evidence type="ECO:0000256" key="5">
    <source>
        <dbReference type="ARBA" id="ARBA00023002"/>
    </source>
</evidence>